<dbReference type="AlphaFoldDB" id="A0A9Y2P5J9"/>
<gene>
    <name evidence="1" type="ORF">QPJ95_13535</name>
</gene>
<name>A0A9Y2P5J9_9RHOB</name>
<sequence>MRLGERWRFMAWCRAGRDVLAEHIRRFTRNVSYFEPWHYVPLLERKPGALRDGAPFVDWKLPEPMRRIKDHFMKGKGGDREFVDLVMMAQDHGINVVEAACDLAVAQNTLRLHEMAACAHNLLSARKPPSLTTAIKQLIDAETVERQVRSICQLTGDVSIAERPLSNADCKVPPSQRFCHLRLQCRRCHPGPD</sequence>
<dbReference type="RefSeq" id="WP_270920524.1">
    <property type="nucleotide sequence ID" value="NZ_CP127247.1"/>
</dbReference>
<reference evidence="1 2" key="1">
    <citation type="submission" date="2023-06" db="EMBL/GenBank/DDBJ databases">
        <title>Parasedimentitalea psychrophila sp. nov., a psychrophilic bacterium isolated from deep-sea sediment.</title>
        <authorList>
            <person name="Li A."/>
        </authorList>
    </citation>
    <scope>NUCLEOTIDE SEQUENCE [LARGE SCALE GENOMIC DNA]</scope>
    <source>
        <strain evidence="1 2">QS115</strain>
    </source>
</reference>
<dbReference type="Proteomes" id="UP001238334">
    <property type="component" value="Chromosome"/>
</dbReference>
<keyword evidence="2" id="KW-1185">Reference proteome</keyword>
<evidence type="ECO:0008006" key="3">
    <source>
        <dbReference type="Google" id="ProtNLM"/>
    </source>
</evidence>
<organism evidence="1 2">
    <name type="scientific">Parasedimentitalea psychrophila</name>
    <dbReference type="NCBI Taxonomy" id="2997337"/>
    <lineage>
        <taxon>Bacteria</taxon>
        <taxon>Pseudomonadati</taxon>
        <taxon>Pseudomonadota</taxon>
        <taxon>Alphaproteobacteria</taxon>
        <taxon>Rhodobacterales</taxon>
        <taxon>Paracoccaceae</taxon>
        <taxon>Parasedimentitalea</taxon>
    </lineage>
</organism>
<protein>
    <recommendedName>
        <fullName evidence="3">Transposase</fullName>
    </recommendedName>
</protein>
<accession>A0A9Y2P5J9</accession>
<evidence type="ECO:0000313" key="2">
    <source>
        <dbReference type="Proteomes" id="UP001238334"/>
    </source>
</evidence>
<proteinExistence type="predicted"/>
<dbReference type="EMBL" id="CP127247">
    <property type="protein sequence ID" value="WIY23670.1"/>
    <property type="molecule type" value="Genomic_DNA"/>
</dbReference>
<dbReference type="KEGG" id="ppso:QPJ95_13535"/>
<evidence type="ECO:0000313" key="1">
    <source>
        <dbReference type="EMBL" id="WIY23670.1"/>
    </source>
</evidence>